<dbReference type="Pfam" id="PF20147">
    <property type="entry name" value="Crinkler"/>
    <property type="match status" value="1"/>
</dbReference>
<gene>
    <name evidence="5" type="ORF">RCL2_002916900</name>
</gene>
<evidence type="ECO:0000259" key="4">
    <source>
        <dbReference type="Pfam" id="PF20147"/>
    </source>
</evidence>
<evidence type="ECO:0000313" key="6">
    <source>
        <dbReference type="Proteomes" id="UP000615446"/>
    </source>
</evidence>
<name>A0A8H3R3M4_9GLOM</name>
<dbReference type="GO" id="GO:0043657">
    <property type="term" value="C:host cell"/>
    <property type="evidence" value="ECO:0007669"/>
    <property type="project" value="UniProtKB-SubCell"/>
</dbReference>
<accession>A0A8H3R3M4</accession>
<evidence type="ECO:0000256" key="1">
    <source>
        <dbReference type="ARBA" id="ARBA00004340"/>
    </source>
</evidence>
<proteinExistence type="predicted"/>
<comment type="subcellular location">
    <subcellularLocation>
        <location evidence="1">Host cell</location>
    </subcellularLocation>
    <subcellularLocation>
        <location evidence="2">Secreted</location>
    </subcellularLocation>
</comment>
<feature type="domain" description="Crinkler effector protein N-terminal" evidence="4">
    <location>
        <begin position="66"/>
        <end position="107"/>
    </location>
</feature>
<reference evidence="5" key="1">
    <citation type="submission" date="2019-10" db="EMBL/GenBank/DDBJ databases">
        <title>Conservation and host-specific expression of non-tandemly repeated heterogenous ribosome RNA gene in arbuscular mycorrhizal fungi.</title>
        <authorList>
            <person name="Maeda T."/>
            <person name="Kobayashi Y."/>
            <person name="Nakagawa T."/>
            <person name="Ezawa T."/>
            <person name="Yamaguchi K."/>
            <person name="Bino T."/>
            <person name="Nishimoto Y."/>
            <person name="Shigenobu S."/>
            <person name="Kawaguchi M."/>
        </authorList>
    </citation>
    <scope>NUCLEOTIDE SEQUENCE</scope>
    <source>
        <strain evidence="5">HR1</strain>
    </source>
</reference>
<evidence type="ECO:0000256" key="2">
    <source>
        <dbReference type="ARBA" id="ARBA00004613"/>
    </source>
</evidence>
<sequence>MLGLENVIQNNQYGIRAPLVYIGTFEVNFVEQSNYLHLTLRFACSTRIIYNIWIASLTISRNPISFWFHVRGSTSIFTITIGNNNCVAELKEAIKVERKSQTPDLAEQPVTVKRGTLPILYLFRLWPASQVGFEWAGIGRQGIAPRISSDGYWTNWTYKDSVNWTIGLNSPVTVNFIGLISIAIICIREMDLPDYPELKMIYINLDPYYGKKYFDIYSNVVNYEGVMNLDLGLFCLWCKFTNDSLRLYCNTFEEWGVIKSYMRDKCPQAYPSNDISSYIL</sequence>
<dbReference type="InterPro" id="IPR045379">
    <property type="entry name" value="Crinkler_N"/>
</dbReference>
<dbReference type="Proteomes" id="UP000615446">
    <property type="component" value="Unassembled WGS sequence"/>
</dbReference>
<comment type="caution">
    <text evidence="5">The sequence shown here is derived from an EMBL/GenBank/DDBJ whole genome shotgun (WGS) entry which is preliminary data.</text>
</comment>
<organism evidence="5 6">
    <name type="scientific">Rhizophagus clarus</name>
    <dbReference type="NCBI Taxonomy" id="94130"/>
    <lineage>
        <taxon>Eukaryota</taxon>
        <taxon>Fungi</taxon>
        <taxon>Fungi incertae sedis</taxon>
        <taxon>Mucoromycota</taxon>
        <taxon>Glomeromycotina</taxon>
        <taxon>Glomeromycetes</taxon>
        <taxon>Glomerales</taxon>
        <taxon>Glomeraceae</taxon>
        <taxon>Rhizophagus</taxon>
    </lineage>
</organism>
<evidence type="ECO:0000256" key="3">
    <source>
        <dbReference type="ARBA" id="ARBA00022525"/>
    </source>
</evidence>
<dbReference type="AlphaFoldDB" id="A0A8H3R3M4"/>
<protein>
    <recommendedName>
        <fullName evidence="4">Crinkler effector protein N-terminal domain-containing protein</fullName>
    </recommendedName>
</protein>
<dbReference type="GO" id="GO:0005576">
    <property type="term" value="C:extracellular region"/>
    <property type="evidence" value="ECO:0007669"/>
    <property type="project" value="UniProtKB-SubCell"/>
</dbReference>
<dbReference type="EMBL" id="BLAL01000315">
    <property type="protein sequence ID" value="GET02801.1"/>
    <property type="molecule type" value="Genomic_DNA"/>
</dbReference>
<keyword evidence="3" id="KW-0964">Secreted</keyword>
<evidence type="ECO:0000313" key="5">
    <source>
        <dbReference type="EMBL" id="GET02801.1"/>
    </source>
</evidence>